<evidence type="ECO:0000313" key="3">
    <source>
        <dbReference type="EMBL" id="KLU81262.1"/>
    </source>
</evidence>
<feature type="compositionally biased region" description="Acidic residues" evidence="1">
    <location>
        <begin position="518"/>
        <end position="528"/>
    </location>
</feature>
<evidence type="ECO:0000313" key="4">
    <source>
        <dbReference type="EnsemblFungi" id="MAPG_00353T0"/>
    </source>
</evidence>
<dbReference type="InterPro" id="IPR029058">
    <property type="entry name" value="AB_hydrolase_fold"/>
</dbReference>
<organism evidence="4 5">
    <name type="scientific">Magnaporthiopsis poae (strain ATCC 64411 / 73-15)</name>
    <name type="common">Kentucky bluegrass fungus</name>
    <name type="synonym">Magnaporthe poae</name>
    <dbReference type="NCBI Taxonomy" id="644358"/>
    <lineage>
        <taxon>Eukaryota</taxon>
        <taxon>Fungi</taxon>
        <taxon>Dikarya</taxon>
        <taxon>Ascomycota</taxon>
        <taxon>Pezizomycotina</taxon>
        <taxon>Sordariomycetes</taxon>
        <taxon>Sordariomycetidae</taxon>
        <taxon>Magnaporthales</taxon>
        <taxon>Magnaporthaceae</taxon>
        <taxon>Magnaporthiopsis</taxon>
    </lineage>
</organism>
<dbReference type="PANTHER" id="PTHR33840:SF1">
    <property type="entry name" value="TLE1 PHOSPHOLIPASE DOMAIN-CONTAINING PROTEIN"/>
    <property type="match status" value="1"/>
</dbReference>
<dbReference type="VEuPathDB" id="FungiDB:MAPG_00353"/>
<reference evidence="5" key="1">
    <citation type="submission" date="2010-05" db="EMBL/GenBank/DDBJ databases">
        <title>The genome sequence of Magnaporthe poae strain ATCC 64411.</title>
        <authorList>
            <person name="Ma L.-J."/>
            <person name="Dead R."/>
            <person name="Young S."/>
            <person name="Zeng Q."/>
            <person name="Koehrsen M."/>
            <person name="Alvarado L."/>
            <person name="Berlin A."/>
            <person name="Chapman S.B."/>
            <person name="Chen Z."/>
            <person name="Freedman E."/>
            <person name="Gellesch M."/>
            <person name="Goldberg J."/>
            <person name="Griggs A."/>
            <person name="Gujja S."/>
            <person name="Heilman E.R."/>
            <person name="Heiman D."/>
            <person name="Hepburn T."/>
            <person name="Howarth C."/>
            <person name="Jen D."/>
            <person name="Larson L."/>
            <person name="Mehta T."/>
            <person name="Neiman D."/>
            <person name="Pearson M."/>
            <person name="Roberts A."/>
            <person name="Saif S."/>
            <person name="Shea T."/>
            <person name="Shenoy N."/>
            <person name="Sisk P."/>
            <person name="Stolte C."/>
            <person name="Sykes S."/>
            <person name="Walk T."/>
            <person name="White J."/>
            <person name="Yandava C."/>
            <person name="Haas B."/>
            <person name="Nusbaum C."/>
            <person name="Birren B."/>
        </authorList>
    </citation>
    <scope>NUCLEOTIDE SEQUENCE [LARGE SCALE GENOMIC DNA]</scope>
    <source>
        <strain evidence="5">ATCC 64411 / 73-15</strain>
    </source>
</reference>
<evidence type="ECO:0000259" key="2">
    <source>
        <dbReference type="Pfam" id="PF09994"/>
    </source>
</evidence>
<gene>
    <name evidence="3" type="ORF">MAPG_00353</name>
</gene>
<dbReference type="Proteomes" id="UP000011715">
    <property type="component" value="Unassembled WGS sequence"/>
</dbReference>
<dbReference type="eggNOG" id="ENOG502RQSD">
    <property type="taxonomic scope" value="Eukaryota"/>
</dbReference>
<reference evidence="4" key="5">
    <citation type="submission" date="2015-06" db="UniProtKB">
        <authorList>
            <consortium name="EnsemblFungi"/>
        </authorList>
    </citation>
    <scope>IDENTIFICATION</scope>
    <source>
        <strain evidence="4">ATCC 64411</strain>
    </source>
</reference>
<dbReference type="STRING" id="644358.A0A0C4DKS3"/>
<dbReference type="EnsemblFungi" id="MAPG_00353T0">
    <property type="protein sequence ID" value="MAPG_00353T0"/>
    <property type="gene ID" value="MAPG_00353"/>
</dbReference>
<dbReference type="InterPro" id="IPR018712">
    <property type="entry name" value="Tle1-like_cat"/>
</dbReference>
<dbReference type="SUPFAM" id="SSF53474">
    <property type="entry name" value="alpha/beta-Hydrolases"/>
    <property type="match status" value="1"/>
</dbReference>
<evidence type="ECO:0000256" key="1">
    <source>
        <dbReference type="SAM" id="MobiDB-lite"/>
    </source>
</evidence>
<dbReference type="EMBL" id="GL876966">
    <property type="protein sequence ID" value="KLU81262.1"/>
    <property type="molecule type" value="Genomic_DNA"/>
</dbReference>
<dbReference type="EMBL" id="ADBL01000081">
    <property type="status" value="NOT_ANNOTATED_CDS"/>
    <property type="molecule type" value="Genomic_DNA"/>
</dbReference>
<protein>
    <recommendedName>
        <fullName evidence="2">T6SS Phospholipase effector Tle1-like catalytic domain-containing protein</fullName>
    </recommendedName>
</protein>
<dbReference type="Pfam" id="PF09994">
    <property type="entry name" value="T6SS_Tle1-like_cat"/>
    <property type="match status" value="1"/>
</dbReference>
<evidence type="ECO:0000313" key="5">
    <source>
        <dbReference type="Proteomes" id="UP000011715"/>
    </source>
</evidence>
<name>A0A0C4DKS3_MAGP6</name>
<feature type="domain" description="T6SS Phospholipase effector Tle1-like catalytic" evidence="2">
    <location>
        <begin position="12"/>
        <end position="309"/>
    </location>
</feature>
<dbReference type="OrthoDB" id="3057168at2759"/>
<dbReference type="PANTHER" id="PTHR33840">
    <property type="match status" value="1"/>
</dbReference>
<reference evidence="3" key="2">
    <citation type="submission" date="2010-05" db="EMBL/GenBank/DDBJ databases">
        <title>The Genome Sequence of Magnaporthe poae strain ATCC 64411.</title>
        <authorList>
            <consortium name="The Broad Institute Genome Sequencing Platform"/>
            <consortium name="Broad Institute Genome Sequencing Center for Infectious Disease"/>
            <person name="Ma L.-J."/>
            <person name="Dead R."/>
            <person name="Young S."/>
            <person name="Zeng Q."/>
            <person name="Koehrsen M."/>
            <person name="Alvarado L."/>
            <person name="Berlin A."/>
            <person name="Chapman S.B."/>
            <person name="Chen Z."/>
            <person name="Freedman E."/>
            <person name="Gellesch M."/>
            <person name="Goldberg J."/>
            <person name="Griggs A."/>
            <person name="Gujja S."/>
            <person name="Heilman E.R."/>
            <person name="Heiman D."/>
            <person name="Hepburn T."/>
            <person name="Howarth C."/>
            <person name="Jen D."/>
            <person name="Larson L."/>
            <person name="Mehta T."/>
            <person name="Neiman D."/>
            <person name="Pearson M."/>
            <person name="Roberts A."/>
            <person name="Saif S."/>
            <person name="Shea T."/>
            <person name="Shenoy N."/>
            <person name="Sisk P."/>
            <person name="Stolte C."/>
            <person name="Sykes S."/>
            <person name="Walk T."/>
            <person name="White J."/>
            <person name="Yandava C."/>
            <person name="Haas B."/>
            <person name="Nusbaum C."/>
            <person name="Birren B."/>
        </authorList>
    </citation>
    <scope>NUCLEOTIDE SEQUENCE</scope>
    <source>
        <strain evidence="3">ATCC 64411</strain>
    </source>
</reference>
<keyword evidence="5" id="KW-1185">Reference proteome</keyword>
<reference evidence="4" key="4">
    <citation type="journal article" date="2015" name="G3 (Bethesda)">
        <title>Genome sequences of three phytopathogenic species of the Magnaporthaceae family of fungi.</title>
        <authorList>
            <person name="Okagaki L.H."/>
            <person name="Nunes C.C."/>
            <person name="Sailsbery J."/>
            <person name="Clay B."/>
            <person name="Brown D."/>
            <person name="John T."/>
            <person name="Oh Y."/>
            <person name="Young N."/>
            <person name="Fitzgerald M."/>
            <person name="Haas B.J."/>
            <person name="Zeng Q."/>
            <person name="Young S."/>
            <person name="Adiconis X."/>
            <person name="Fan L."/>
            <person name="Levin J.Z."/>
            <person name="Mitchell T.K."/>
            <person name="Okubara P.A."/>
            <person name="Farman M.L."/>
            <person name="Kohn L.M."/>
            <person name="Birren B."/>
            <person name="Ma L.-J."/>
            <person name="Dean R.A."/>
        </authorList>
    </citation>
    <scope>NUCLEOTIDE SEQUENCE</scope>
    <source>
        <strain evidence="4">ATCC 64411 / 73-15</strain>
    </source>
</reference>
<sequence length="589" mass="65738">MLDTTLPAAGRKRLVVCCDGTWMNSDTGYDKRSQSLQTPSNVTRLSRALKRHCKDGRVQIIEYQNGVGTGSTVADVLTGGAFGKGIAEHVREAYSFICANYEDGDEIVLVGFSRGAFTARSIAGMIGDLGLLTRKGMEFFYPIFKDMQNWRTPDYKDPFPRMPFENKPRGENAEETYREMLLSRGLTRVHENGGKGPLIRVKAVGVWDTVGSLGIPRTSWMEKLGIRHVTREYRFYDTNLSDRIGHAFQALALDEHRPPFAPTVWERKAENKFTTDLRQVWFPGNHGNVGGGWSDEGIANMSLAWMMDQLASIGVEFDEATIDRIFTRTREFYSELAGVDPNADRRLLDIGSLLSKLFSGRALPWAVRPIYEMNAPVRPWGLGAILQAGSWLYKLAGHDIRTPGMYHKVDPLYGRKLPAYLEDTNERIHSSVRVRLAVKGLGLNDKGPWDAPALLGNWRLAKTDEKFDDPIPRGSNLWGQWQTTNGVIPKRRSTAPTPAVSTLAEDGTLLSPPGQDGEGQDDDDDDDMALPISDGKRWIWEYCGPESQAPPERIMVEEPLGPYERHLLKLSGGEPNIFVFAEASSVEAC</sequence>
<proteinExistence type="predicted"/>
<reference evidence="3" key="3">
    <citation type="submission" date="2011-03" db="EMBL/GenBank/DDBJ databases">
        <title>Annotation of Magnaporthe poae ATCC 64411.</title>
        <authorList>
            <person name="Ma L.-J."/>
            <person name="Dead R."/>
            <person name="Young S.K."/>
            <person name="Zeng Q."/>
            <person name="Gargeya S."/>
            <person name="Fitzgerald M."/>
            <person name="Haas B."/>
            <person name="Abouelleil A."/>
            <person name="Alvarado L."/>
            <person name="Arachchi H.M."/>
            <person name="Berlin A."/>
            <person name="Brown A."/>
            <person name="Chapman S.B."/>
            <person name="Chen Z."/>
            <person name="Dunbar C."/>
            <person name="Freedman E."/>
            <person name="Gearin G."/>
            <person name="Gellesch M."/>
            <person name="Goldberg J."/>
            <person name="Griggs A."/>
            <person name="Gujja S."/>
            <person name="Heiman D."/>
            <person name="Howarth C."/>
            <person name="Larson L."/>
            <person name="Lui A."/>
            <person name="MacDonald P.J.P."/>
            <person name="Mehta T."/>
            <person name="Montmayeur A."/>
            <person name="Murphy C."/>
            <person name="Neiman D."/>
            <person name="Pearson M."/>
            <person name="Priest M."/>
            <person name="Roberts A."/>
            <person name="Saif S."/>
            <person name="Shea T."/>
            <person name="Shenoy N."/>
            <person name="Sisk P."/>
            <person name="Stolte C."/>
            <person name="Sykes S."/>
            <person name="Yandava C."/>
            <person name="Wortman J."/>
            <person name="Nusbaum C."/>
            <person name="Birren B."/>
        </authorList>
    </citation>
    <scope>NUCLEOTIDE SEQUENCE</scope>
    <source>
        <strain evidence="3">ATCC 64411</strain>
    </source>
</reference>
<dbReference type="AlphaFoldDB" id="A0A0C4DKS3"/>
<feature type="region of interest" description="Disordered" evidence="1">
    <location>
        <begin position="488"/>
        <end position="530"/>
    </location>
</feature>
<dbReference type="OMA" id="QTNEYIH"/>
<accession>A0A0C4DKS3</accession>